<dbReference type="EMBL" id="CABEEZ010000128">
    <property type="protein sequence ID" value="VTR53632.1"/>
    <property type="molecule type" value="Genomic_DNA"/>
</dbReference>
<dbReference type="AlphaFoldDB" id="A0A4U9W4G1"/>
<name>A0A4U9W4G1_SERFO</name>
<sequence>MVFVMLLLMSLIRNVFSHLHIAQCVRWYLVYSLRLHNLE</sequence>
<accession>A0A4U9W4G1</accession>
<protein>
    <submittedName>
        <fullName evidence="1">Uncharacterized protein</fullName>
    </submittedName>
</protein>
<proteinExistence type="predicted"/>
<evidence type="ECO:0000313" key="1">
    <source>
        <dbReference type="EMBL" id="VTR53632.1"/>
    </source>
</evidence>
<organism evidence="1">
    <name type="scientific">Serratia fonticola</name>
    <dbReference type="NCBI Taxonomy" id="47917"/>
    <lineage>
        <taxon>Bacteria</taxon>
        <taxon>Pseudomonadati</taxon>
        <taxon>Pseudomonadota</taxon>
        <taxon>Gammaproteobacteria</taxon>
        <taxon>Enterobacterales</taxon>
        <taxon>Yersiniaceae</taxon>
        <taxon>Serratia</taxon>
    </lineage>
</organism>
<gene>
    <name evidence="1" type="ORF">NCTC12965_06585</name>
</gene>
<reference evidence="1" key="1">
    <citation type="submission" date="2019-05" db="EMBL/GenBank/DDBJ databases">
        <authorList>
            <consortium name="Pathogen Informatics"/>
        </authorList>
    </citation>
    <scope>NUCLEOTIDE SEQUENCE [LARGE SCALE GENOMIC DNA]</scope>
    <source>
        <strain evidence="1">NCTC12965</strain>
    </source>
</reference>